<dbReference type="SMART" id="SM00115">
    <property type="entry name" value="CASc"/>
    <property type="match status" value="1"/>
</dbReference>
<keyword evidence="10" id="KW-1185">Reference proteome</keyword>
<feature type="domain" description="Caspase family p10" evidence="7">
    <location>
        <begin position="272"/>
        <end position="360"/>
    </location>
</feature>
<organism evidence="9 10">
    <name type="scientific">Penaeus vannamei</name>
    <name type="common">Whiteleg shrimp</name>
    <name type="synonym">Litopenaeus vannamei</name>
    <dbReference type="NCBI Taxonomy" id="6689"/>
    <lineage>
        <taxon>Eukaryota</taxon>
        <taxon>Metazoa</taxon>
        <taxon>Ecdysozoa</taxon>
        <taxon>Arthropoda</taxon>
        <taxon>Crustacea</taxon>
        <taxon>Multicrustacea</taxon>
        <taxon>Malacostraca</taxon>
        <taxon>Eumalacostraca</taxon>
        <taxon>Eucarida</taxon>
        <taxon>Decapoda</taxon>
        <taxon>Dendrobranchiata</taxon>
        <taxon>Penaeoidea</taxon>
        <taxon>Penaeidae</taxon>
        <taxon>Penaeus</taxon>
    </lineage>
</organism>
<dbReference type="InterPro" id="IPR011600">
    <property type="entry name" value="Pept_C14_caspase"/>
</dbReference>
<dbReference type="PANTHER" id="PTHR47901:SF8">
    <property type="entry name" value="CASPASE-3"/>
    <property type="match status" value="1"/>
</dbReference>
<accession>A0A3R7PYD9</accession>
<reference evidence="9 10" key="1">
    <citation type="submission" date="2018-04" db="EMBL/GenBank/DDBJ databases">
        <authorList>
            <person name="Zhang X."/>
            <person name="Yuan J."/>
            <person name="Li F."/>
            <person name="Xiang J."/>
        </authorList>
    </citation>
    <scope>NUCLEOTIDE SEQUENCE [LARGE SCALE GENOMIC DNA]</scope>
    <source>
        <tissue evidence="9">Muscle</tissue>
    </source>
</reference>
<reference evidence="9 10" key="2">
    <citation type="submission" date="2019-01" db="EMBL/GenBank/DDBJ databases">
        <title>The decoding of complex shrimp genome reveals the adaptation for benthos swimmer, frequently molting mechanism and breeding impact on genome.</title>
        <authorList>
            <person name="Sun Y."/>
            <person name="Gao Y."/>
            <person name="Yu Y."/>
        </authorList>
    </citation>
    <scope>NUCLEOTIDE SEQUENCE [LARGE SCALE GENOMIC DNA]</scope>
    <source>
        <tissue evidence="9">Muscle</tissue>
    </source>
</reference>
<name>A0A3R7PYD9_PENVA</name>
<evidence type="ECO:0000256" key="4">
    <source>
        <dbReference type="ARBA" id="ARBA00022801"/>
    </source>
</evidence>
<evidence type="ECO:0000259" key="7">
    <source>
        <dbReference type="PROSITE" id="PS50207"/>
    </source>
</evidence>
<evidence type="ECO:0000256" key="3">
    <source>
        <dbReference type="ARBA" id="ARBA00022703"/>
    </source>
</evidence>
<dbReference type="STRING" id="6689.A0A3R7PYD9"/>
<dbReference type="InterPro" id="IPR015917">
    <property type="entry name" value="Pept_C14A"/>
</dbReference>
<dbReference type="AlphaFoldDB" id="A0A3R7PYD9"/>
<dbReference type="PROSITE" id="PS50207">
    <property type="entry name" value="CASPASE_P10"/>
    <property type="match status" value="1"/>
</dbReference>
<evidence type="ECO:0000256" key="1">
    <source>
        <dbReference type="ARBA" id="ARBA00010134"/>
    </source>
</evidence>
<comment type="caution">
    <text evidence="9">The sequence shown here is derived from an EMBL/GenBank/DDBJ whole genome shotgun (WGS) entry which is preliminary data.</text>
</comment>
<dbReference type="InterPro" id="IPR002138">
    <property type="entry name" value="Pept_C14_p10"/>
</dbReference>
<proteinExistence type="inferred from homology"/>
<dbReference type="GO" id="GO:0006508">
    <property type="term" value="P:proteolysis"/>
    <property type="evidence" value="ECO:0007669"/>
    <property type="project" value="UniProtKB-KW"/>
</dbReference>
<evidence type="ECO:0000256" key="2">
    <source>
        <dbReference type="ARBA" id="ARBA00022670"/>
    </source>
</evidence>
<feature type="region of interest" description="Disordered" evidence="6">
    <location>
        <begin position="487"/>
        <end position="507"/>
    </location>
</feature>
<comment type="similarity">
    <text evidence="1 5">Belongs to the peptidase C14A family.</text>
</comment>
<evidence type="ECO:0000313" key="10">
    <source>
        <dbReference type="Proteomes" id="UP000283509"/>
    </source>
</evidence>
<dbReference type="PANTHER" id="PTHR47901">
    <property type="entry name" value="CASPASE RECRUITMENT DOMAIN-CONTAINING PROTEIN 18"/>
    <property type="match status" value="1"/>
</dbReference>
<keyword evidence="4" id="KW-0378">Hydrolase</keyword>
<dbReference type="InterPro" id="IPR002398">
    <property type="entry name" value="Pept_C14"/>
</dbReference>
<dbReference type="SUPFAM" id="SSF52129">
    <property type="entry name" value="Caspase-like"/>
    <property type="match status" value="1"/>
</dbReference>
<dbReference type="PROSITE" id="PS50208">
    <property type="entry name" value="CASPASE_P20"/>
    <property type="match status" value="1"/>
</dbReference>
<dbReference type="InterPro" id="IPR001309">
    <property type="entry name" value="Pept_C14_p20"/>
</dbReference>
<dbReference type="Pfam" id="PF00656">
    <property type="entry name" value="Peptidase_C14"/>
    <property type="match status" value="1"/>
</dbReference>
<evidence type="ECO:0000259" key="8">
    <source>
        <dbReference type="PROSITE" id="PS50208"/>
    </source>
</evidence>
<dbReference type="Proteomes" id="UP000283509">
    <property type="component" value="Unassembled WGS sequence"/>
</dbReference>
<feature type="compositionally biased region" description="Basic residues" evidence="6">
    <location>
        <begin position="644"/>
        <end position="654"/>
    </location>
</feature>
<dbReference type="GO" id="GO:0006915">
    <property type="term" value="P:apoptotic process"/>
    <property type="evidence" value="ECO:0007669"/>
    <property type="project" value="UniProtKB-KW"/>
</dbReference>
<keyword evidence="2" id="KW-0645">Protease</keyword>
<gene>
    <name evidence="9" type="ORF">C7M84_018698</name>
</gene>
<feature type="domain" description="Caspase family p20" evidence="8">
    <location>
        <begin position="165"/>
        <end position="241"/>
    </location>
</feature>
<dbReference type="OrthoDB" id="6044770at2759"/>
<dbReference type="GO" id="GO:0004197">
    <property type="term" value="F:cysteine-type endopeptidase activity"/>
    <property type="evidence" value="ECO:0007669"/>
    <property type="project" value="InterPro"/>
</dbReference>
<feature type="region of interest" description="Disordered" evidence="6">
    <location>
        <begin position="527"/>
        <end position="549"/>
    </location>
</feature>
<evidence type="ECO:0000256" key="5">
    <source>
        <dbReference type="RuleBase" id="RU003971"/>
    </source>
</evidence>
<keyword evidence="3" id="KW-0053">Apoptosis</keyword>
<feature type="region of interest" description="Disordered" evidence="6">
    <location>
        <begin position="644"/>
        <end position="664"/>
    </location>
</feature>
<dbReference type="EMBL" id="QCYY01003442">
    <property type="protein sequence ID" value="ROT63422.1"/>
    <property type="molecule type" value="Genomic_DNA"/>
</dbReference>
<feature type="region of interest" description="Disordered" evidence="6">
    <location>
        <begin position="51"/>
        <end position="108"/>
    </location>
</feature>
<evidence type="ECO:0000256" key="6">
    <source>
        <dbReference type="SAM" id="MobiDB-lite"/>
    </source>
</evidence>
<dbReference type="Gene3D" id="3.40.50.1460">
    <property type="match status" value="1"/>
</dbReference>
<dbReference type="InterPro" id="IPR029030">
    <property type="entry name" value="Caspase-like_dom_sf"/>
</dbReference>
<protein>
    <submittedName>
        <fullName evidence="9">Uncharacterized protein</fullName>
    </submittedName>
</protein>
<sequence length="664" mass="75308">MESTQTNMVRHLVALLANGRERTLQVFLKVLMQFNLHEMVKQIDREYYEQHEGTRRGSSSEFEKLQRLPHTPSGGAEALPFLRRPRPDQPRSRPGSYGYDSCEENNNPDEPLRIVVVQSTEVGGAHLDEADLYKNLSKPRGLVFLANYKDFRDGAHPCRRGSEIDETIKAIREFRSNEELNSVDSCIVIIMSHGRDEKSFFTSDNLYLSVNEVVERFSNRECPALKGKPKIFIFQYCRGAAPDVGVAAGPQLVSNVRQQNLEMDASFVSEAIVEKDPTYTDMYIAFSTVEGFVSFRHPERGSWLMEAICQVFMKHAHKMELESLMKMVSRRVRQNYSDDGSKQVCEFVQRAFDRHFYFNPQRPDNLGELCMQPLSDVLMESAGTPSPVPCSTAMRPTGLYKGGTPERLFIHAHERNRIRHRNWSGASNSSERSLDELEPLYGHENMAMHPRVRRLSGNRRSSLPPDPTAYIQSSHFLHNEAFNRSFSEQVQGSRGTTPDPSESQENVFTEDQEVISVPVCPPIFPGAPAFDTVDHPKENPDLNSSENGDADIAMSEEGEAGSQLHTSKSCDAVIEKCQTGHIELKGEEAEGLESESRHSIKRQLSFPSTKETLSKINDVKKFLQVYDSDPSLIQPLQRIESFVNKKKYEGKRRKTGQESNSLEY</sequence>
<evidence type="ECO:0000313" key="9">
    <source>
        <dbReference type="EMBL" id="ROT63422.1"/>
    </source>
</evidence>